<keyword evidence="1" id="KW-0597">Phosphoprotein</keyword>
<protein>
    <recommendedName>
        <fullName evidence="3">BAT2 N-terminal domain-containing protein</fullName>
    </recommendedName>
</protein>
<feature type="domain" description="BAT2 N-terminal" evidence="3">
    <location>
        <begin position="17"/>
        <end position="175"/>
    </location>
</feature>
<dbReference type="PANTHER" id="PTHR14038:SF0">
    <property type="entry name" value="LP18708P"/>
    <property type="match status" value="1"/>
</dbReference>
<feature type="compositionally biased region" description="Low complexity" evidence="2">
    <location>
        <begin position="687"/>
        <end position="702"/>
    </location>
</feature>
<feature type="compositionally biased region" description="Polar residues" evidence="2">
    <location>
        <begin position="710"/>
        <end position="719"/>
    </location>
</feature>
<feature type="compositionally biased region" description="Polar residues" evidence="2">
    <location>
        <begin position="1163"/>
        <end position="1180"/>
    </location>
</feature>
<organism evidence="4 5">
    <name type="scientific">Cercopithifilaria johnstoni</name>
    <dbReference type="NCBI Taxonomy" id="2874296"/>
    <lineage>
        <taxon>Eukaryota</taxon>
        <taxon>Metazoa</taxon>
        <taxon>Ecdysozoa</taxon>
        <taxon>Nematoda</taxon>
        <taxon>Chromadorea</taxon>
        <taxon>Rhabditida</taxon>
        <taxon>Spirurina</taxon>
        <taxon>Spiruromorpha</taxon>
        <taxon>Filarioidea</taxon>
        <taxon>Onchocercidae</taxon>
        <taxon>Cercopithifilaria</taxon>
    </lineage>
</organism>
<comment type="caution">
    <text evidence="4">The sequence shown here is derived from an EMBL/GenBank/DDBJ whole genome shotgun (WGS) entry which is preliminary data.</text>
</comment>
<feature type="compositionally biased region" description="Polar residues" evidence="2">
    <location>
        <begin position="331"/>
        <end position="349"/>
    </location>
</feature>
<feature type="compositionally biased region" description="Polar residues" evidence="2">
    <location>
        <begin position="1757"/>
        <end position="1786"/>
    </location>
</feature>
<dbReference type="InterPro" id="IPR009738">
    <property type="entry name" value="BAT2_N"/>
</dbReference>
<dbReference type="EMBL" id="CAKAEH010001290">
    <property type="protein sequence ID" value="CAG9534129.1"/>
    <property type="molecule type" value="Genomic_DNA"/>
</dbReference>
<evidence type="ECO:0000256" key="1">
    <source>
        <dbReference type="ARBA" id="ARBA00022553"/>
    </source>
</evidence>
<feature type="compositionally biased region" description="Basic and acidic residues" evidence="2">
    <location>
        <begin position="909"/>
        <end position="922"/>
    </location>
</feature>
<feature type="region of interest" description="Disordered" evidence="2">
    <location>
        <begin position="951"/>
        <end position="1204"/>
    </location>
</feature>
<sequence>MSSARGAAGAVKPKLHNVNSIYAGKNQNAVKAPGAGKHGGLQSLGKTTAVVRRMPPPATLPSLRAESQGQDPNIALVPQGGTGWAKGDASAANGQTADFQSVVKSSASLTGSTSTTAVTLNTLGGINNGSGPHTADLRPKWAKQPNVAEAQAAALQNASTVTALSRDFPSLAAATATIAKQSSNALTESLKPQKSGSWRAGGSSAVSRNEEVPQVTLHSHSGPSHLSTTVTARVAERQLPSRYYDTTAVLPPPPPNGTFQVPKLQSTISVSNSGPLETLNNQSLSTENAPIRKTSCPGTTNVASVTSQYPANVAVPPPNYSRPPPNYIPAQTDSARSGSNYGVQLQPSEDGTDGKQIQPKSGLGDEGCSSRRYFEKVKDGVMLETAQVVVSSDIQSNFARRVMCDNRSVDFDEFTARDKNEWHDDETHRWLNAIGCTGQESQQCASEFSQNCYNRDHDEELDRRQNIEREAAIERSRQKRRMASQSSAVSESEGGSVPSGYGSVRMMNAYENDSYPDWDQSARGNFGLAKSNDDSMDRVGECWGVVGGYDLSTRKEEQETTQRIEFRMLKRPEGKGDVSQQLSQMGVQDNETHDEDEEQQLTKLSRPAAKIVKRMAPGSIPPIEGVTNQSSETINSQTQRKLTQQQKNTDKRASDSRIQASLQGQQQKALFHREIDGNSSNEWVIQKQKTSLSSTSQQSHTATKTRENGAESTHITNASQALMVIPPADNVWEKRAEERESAERERAAQQDALNQMRLQQFPTVGEQSGISANEPLDENSSVGRSENSYTKNEHQHGRRTGNRSRNRETHKWAEKKYSYSQQHDEVCISDYYVAEEEEDGNGGRDGSGGLFHGQREFVNSRVHRSGRGSSLVNSRGSRTYGCGSFLGIRRGGSMPHQHLGTGQAHRNQNRCERNQRRGKCQEPQEDNFSNMGEFRVEDTYVNVPAVKESLAEEKTEDKVSSAVAVVQDQERHIQSRNTTRQGGPHRSAQQLYEPKKRQEYSRTGRRGTRAGPTKINPQRSGDVHITGAYQNPPERGKRKKTSEDHRVVDDESSVRTHGDGSYRRGGIRGAHSIRRRRHSGVRQSNARGNSQSYCGGSERTTQLKSPVNSEGHEEWETASESSDFVDRQKQVRRQNAPSKYSNSRRTIRSSNGRRESGTGAVPNRTSSSKNVKPASTTSRVATRGAQLAKEETAPITQGEAARRSDTCRDGLAGVDINNAGVIVIDDHPDGQVDDATENNDDFEEVLSKKSRKLRQQQINEQLEAEERRKVKEKEKIERRKARVQAKRIGKKSATKNDRVGSNGTNLAGEVAAKASALNTNSHGVRDTGMNRPVLTNAQNTLNTTVWNSSIVREQATHPSPPVENRPVIPSPIARPTPKARISSASVVNTAVKKEVDLWTAPEGEQRLHTTRKLSDGTLKKSNAEFTTNFSAAAATHGENGQYQFTFDPSLQDNTQSLKRSSKEGLVTKDDGTSPLANVALETNDDECLKQRLDKVKDFWPGQQQFANNLLGSGNENNTIAPLVADKSGSSNVGVSSVPHGPNVAKVRPQPQASEQVTNSTTVNLKEANSSTPFVPLLPPPSPIACLPPGAYLQSLTQVPPPAPFPHYSMMFSESYNPNSSTASPAQTLIGNAVPASQTQTARSRPASFVEQSQLFIHPPPSGAAGNSMTWSNASPQIELLAGINATPPLASQSVSSVQRFQVSSPRSGSTFGPVPSVLNNNPKIPHMGRPPPHPHQVLPPLHPPHNFMAPPPDFVSLQGTSLGAVGSQRSGETHSTTNNPLSRNTNSTMGQIAHLQQPLNFSQSSQTGYSMSAATTFNQAPQLHPFTAPPPPLRYPTLPQLASNDASGVVTAGWTRATALSFKYTNSAVLSANRPPLSRYQSSDRWTVPVSLPVLYHSTQNYQHQNANKDGSDAVIHGNIDRFQGTHVNNTRGPTPEESSVRASSVSSISASGTTTEPLDSSNRQKKAAKV</sequence>
<feature type="compositionally biased region" description="Basic and acidic residues" evidence="2">
    <location>
        <begin position="1041"/>
        <end position="1062"/>
    </location>
</feature>
<keyword evidence="5" id="KW-1185">Reference proteome</keyword>
<feature type="compositionally biased region" description="Polar residues" evidence="2">
    <location>
        <begin position="216"/>
        <end position="229"/>
    </location>
</feature>
<feature type="compositionally biased region" description="Basic residues" evidence="2">
    <location>
        <begin position="1071"/>
        <end position="1080"/>
    </location>
</feature>
<reference evidence="4" key="1">
    <citation type="submission" date="2021-09" db="EMBL/GenBank/DDBJ databases">
        <authorList>
            <consortium name="Pathogen Informatics"/>
        </authorList>
    </citation>
    <scope>NUCLEOTIDE SEQUENCE</scope>
</reference>
<feature type="compositionally biased region" description="Low complexity" evidence="2">
    <location>
        <begin position="484"/>
        <end position="500"/>
    </location>
</feature>
<feature type="compositionally biased region" description="Low complexity" evidence="2">
    <location>
        <begin position="1941"/>
        <end position="1952"/>
    </location>
</feature>
<feature type="region of interest" description="Disordered" evidence="2">
    <location>
        <begin position="1530"/>
        <end position="1556"/>
    </location>
</feature>
<feature type="compositionally biased region" description="Polar residues" evidence="2">
    <location>
        <begin position="778"/>
        <end position="790"/>
    </location>
</feature>
<accession>A0A8J2M2I9</accession>
<feature type="region of interest" description="Disordered" evidence="2">
    <location>
        <begin position="1924"/>
        <end position="1971"/>
    </location>
</feature>
<feature type="compositionally biased region" description="Polar residues" evidence="2">
    <location>
        <begin position="1953"/>
        <end position="1962"/>
    </location>
</feature>
<evidence type="ECO:0000313" key="5">
    <source>
        <dbReference type="Proteomes" id="UP000746747"/>
    </source>
</evidence>
<dbReference type="OrthoDB" id="1939715at2759"/>
<feature type="compositionally biased region" description="Polar residues" evidence="2">
    <location>
        <begin position="183"/>
        <end position="196"/>
    </location>
</feature>
<feature type="region of interest" description="Disordered" evidence="2">
    <location>
        <begin position="29"/>
        <end position="91"/>
    </location>
</feature>
<feature type="region of interest" description="Disordered" evidence="2">
    <location>
        <begin position="313"/>
        <end position="368"/>
    </location>
</feature>
<feature type="compositionally biased region" description="Polar residues" evidence="2">
    <location>
        <begin position="626"/>
        <end position="647"/>
    </location>
</feature>
<dbReference type="GO" id="GO:0030154">
    <property type="term" value="P:cell differentiation"/>
    <property type="evidence" value="ECO:0007669"/>
    <property type="project" value="TreeGrafter"/>
</dbReference>
<feature type="compositionally biased region" description="Basic residues" evidence="2">
    <location>
        <begin position="1278"/>
        <end position="1293"/>
    </location>
</feature>
<feature type="region of interest" description="Disordered" evidence="2">
    <location>
        <begin position="1273"/>
        <end position="1303"/>
    </location>
</feature>
<name>A0A8J2M2I9_9BILA</name>
<evidence type="ECO:0000259" key="3">
    <source>
        <dbReference type="Pfam" id="PF07001"/>
    </source>
</evidence>
<feature type="compositionally biased region" description="Polar residues" evidence="2">
    <location>
        <begin position="578"/>
        <end position="589"/>
    </location>
</feature>
<feature type="region of interest" description="Disordered" evidence="2">
    <location>
        <begin position="896"/>
        <end position="933"/>
    </location>
</feature>
<proteinExistence type="predicted"/>
<feature type="region of interest" description="Disordered" evidence="2">
    <location>
        <begin position="687"/>
        <end position="719"/>
    </location>
</feature>
<feature type="region of interest" description="Disordered" evidence="2">
    <location>
        <begin position="1722"/>
        <end position="1786"/>
    </location>
</feature>
<feature type="compositionally biased region" description="Polar residues" evidence="2">
    <location>
        <begin position="1133"/>
        <end position="1150"/>
    </location>
</feature>
<dbReference type="PANTHER" id="PTHR14038">
    <property type="entry name" value="BAT2 HLA-B-ASSOCIATED TRANSCRIPT 2"/>
    <property type="match status" value="1"/>
</dbReference>
<evidence type="ECO:0000256" key="2">
    <source>
        <dbReference type="SAM" id="MobiDB-lite"/>
    </source>
</evidence>
<feature type="compositionally biased region" description="Polar residues" evidence="2">
    <location>
        <begin position="1081"/>
        <end position="1108"/>
    </location>
</feature>
<feature type="region of interest" description="Disordered" evidence="2">
    <location>
        <begin position="570"/>
        <end position="656"/>
    </location>
</feature>
<feature type="region of interest" description="Disordered" evidence="2">
    <location>
        <begin position="280"/>
        <end position="299"/>
    </location>
</feature>
<feature type="region of interest" description="Disordered" evidence="2">
    <location>
        <begin position="474"/>
        <end position="500"/>
    </location>
</feature>
<gene>
    <name evidence="4" type="ORF">CJOHNSTONI_LOCUS4297</name>
</gene>
<feature type="compositionally biased region" description="Basic and acidic residues" evidence="2">
    <location>
        <begin position="993"/>
        <end position="1002"/>
    </location>
</feature>
<feature type="compositionally biased region" description="Pro residues" evidence="2">
    <location>
        <begin position="315"/>
        <end position="327"/>
    </location>
</feature>
<dbReference type="InterPro" id="IPR033184">
    <property type="entry name" value="PRRC2"/>
</dbReference>
<evidence type="ECO:0000313" key="4">
    <source>
        <dbReference type="EMBL" id="CAG9534129.1"/>
    </source>
</evidence>
<dbReference type="Proteomes" id="UP000746747">
    <property type="component" value="Unassembled WGS sequence"/>
</dbReference>
<feature type="region of interest" description="Disordered" evidence="2">
    <location>
        <begin position="765"/>
        <end position="809"/>
    </location>
</feature>
<feature type="region of interest" description="Disordered" evidence="2">
    <location>
        <begin position="183"/>
        <end position="229"/>
    </location>
</feature>
<dbReference type="Pfam" id="PF07001">
    <property type="entry name" value="BAT2_N"/>
    <property type="match status" value="1"/>
</dbReference>